<dbReference type="EMBL" id="QRPK01000061">
    <property type="protein sequence ID" value="RHM07667.1"/>
    <property type="molecule type" value="Genomic_DNA"/>
</dbReference>
<comment type="caution">
    <text evidence="7">The sequence shown here is derived from an EMBL/GenBank/DDBJ whole genome shotgun (WGS) entry which is preliminary data.</text>
</comment>
<evidence type="ECO:0000313" key="7">
    <source>
        <dbReference type="EMBL" id="RHM07667.1"/>
    </source>
</evidence>
<proteinExistence type="inferred from homology"/>
<keyword evidence="4" id="KW-0460">Magnesium</keyword>
<dbReference type="Gene3D" id="1.10.150.240">
    <property type="entry name" value="Putative phosphatase, domain 2"/>
    <property type="match status" value="1"/>
</dbReference>
<keyword evidence="8" id="KW-1185">Reference proteome</keyword>
<evidence type="ECO:0000256" key="1">
    <source>
        <dbReference type="ARBA" id="ARBA00001946"/>
    </source>
</evidence>
<sequence length="223" mass="25412">MKKAKAILFDFNGTMVFDDKEHKQAWDHFSMKYRGKPVASEEMEQAHGRPNKQIIQLILGDMSESESEKLSSEKEAMYREVCRSEGKDYHLVFGLEELLEEAKQQGILMTIASASIKPNIDFFVEHFQLDRFFDPAKIVYDDGTHADKTTMYQKAAQAIGVKLEDCLIFEDSLSGIQSAIKCNPAKLIAVSGSNKSLNYQSFPQVKQVIFDYRKHSLEELLSL</sequence>
<dbReference type="InterPro" id="IPR051600">
    <property type="entry name" value="Beta-PGM-like"/>
</dbReference>
<dbReference type="PANTHER" id="PTHR46193:SF18">
    <property type="entry name" value="HEXITOL PHOSPHATASE B"/>
    <property type="match status" value="1"/>
</dbReference>
<dbReference type="RefSeq" id="WP_004799033.1">
    <property type="nucleotide sequence ID" value="NZ_CABKNA010000005.1"/>
</dbReference>
<keyword evidence="5" id="KW-0119">Carbohydrate metabolism</keyword>
<dbReference type="OrthoDB" id="9797743at2"/>
<comment type="cofactor">
    <cofactor evidence="1">
        <name>Mg(2+)</name>
        <dbReference type="ChEBI" id="CHEBI:18420"/>
    </cofactor>
</comment>
<dbReference type="InterPro" id="IPR023198">
    <property type="entry name" value="PGP-like_dom2"/>
</dbReference>
<keyword evidence="3" id="KW-0479">Metal-binding</keyword>
<evidence type="ECO:0000256" key="3">
    <source>
        <dbReference type="ARBA" id="ARBA00022723"/>
    </source>
</evidence>
<evidence type="ECO:0000256" key="4">
    <source>
        <dbReference type="ARBA" id="ARBA00022842"/>
    </source>
</evidence>
<dbReference type="GO" id="GO:0046872">
    <property type="term" value="F:metal ion binding"/>
    <property type="evidence" value="ECO:0007669"/>
    <property type="project" value="UniProtKB-KW"/>
</dbReference>
<dbReference type="SFLD" id="SFLDG01129">
    <property type="entry name" value="C1.5:_HAD__Beta-PGM__Phosphata"/>
    <property type="match status" value="1"/>
</dbReference>
<evidence type="ECO:0000313" key="6">
    <source>
        <dbReference type="EMBL" id="MBS4884868.1"/>
    </source>
</evidence>
<protein>
    <submittedName>
        <fullName evidence="7">HAD family phosphatase</fullName>
    </submittedName>
</protein>
<reference evidence="7 8" key="1">
    <citation type="submission" date="2018-08" db="EMBL/GenBank/DDBJ databases">
        <title>A genome reference for cultivated species of the human gut microbiota.</title>
        <authorList>
            <person name="Zou Y."/>
            <person name="Xue W."/>
            <person name="Luo G."/>
        </authorList>
    </citation>
    <scope>NUCLEOTIDE SEQUENCE [LARGE SCALE GENOMIC DNA]</scope>
    <source>
        <strain evidence="7 8">AF35-6BH</strain>
    </source>
</reference>
<dbReference type="PANTHER" id="PTHR46193">
    <property type="entry name" value="6-PHOSPHOGLUCONATE PHOSPHATASE"/>
    <property type="match status" value="1"/>
</dbReference>
<reference evidence="6" key="2">
    <citation type="submission" date="2021-02" db="EMBL/GenBank/DDBJ databases">
        <title>Infant gut strain persistence is associated with maternal origin, phylogeny, and functional potential including surface adhesion and iron acquisition.</title>
        <authorList>
            <person name="Lou Y.C."/>
        </authorList>
    </citation>
    <scope>NUCLEOTIDE SEQUENCE</scope>
    <source>
        <strain evidence="6">L3_108_103G1_dasL3_108_103G1_concoct_2</strain>
    </source>
</reference>
<accession>A0A415P4G8</accession>
<dbReference type="SUPFAM" id="SSF56784">
    <property type="entry name" value="HAD-like"/>
    <property type="match status" value="1"/>
</dbReference>
<dbReference type="InterPro" id="IPR036412">
    <property type="entry name" value="HAD-like_sf"/>
</dbReference>
<comment type="similarity">
    <text evidence="2">Belongs to the HAD-like hydrolase superfamily. CbbY/CbbZ/Gph/YieH family.</text>
</comment>
<dbReference type="SFLD" id="SFLDS00003">
    <property type="entry name" value="Haloacid_Dehalogenase"/>
    <property type="match status" value="1"/>
</dbReference>
<dbReference type="Gene3D" id="3.40.50.1000">
    <property type="entry name" value="HAD superfamily/HAD-like"/>
    <property type="match status" value="1"/>
</dbReference>
<dbReference type="CDD" id="cd07505">
    <property type="entry name" value="HAD_BPGM-like"/>
    <property type="match status" value="1"/>
</dbReference>
<dbReference type="EMBL" id="JAGZMZ010000027">
    <property type="protein sequence ID" value="MBS4884868.1"/>
    <property type="molecule type" value="Genomic_DNA"/>
</dbReference>
<dbReference type="Proteomes" id="UP000753219">
    <property type="component" value="Unassembled WGS sequence"/>
</dbReference>
<evidence type="ECO:0000256" key="5">
    <source>
        <dbReference type="ARBA" id="ARBA00023277"/>
    </source>
</evidence>
<dbReference type="Proteomes" id="UP000284868">
    <property type="component" value="Unassembled WGS sequence"/>
</dbReference>
<evidence type="ECO:0000313" key="8">
    <source>
        <dbReference type="Proteomes" id="UP000284868"/>
    </source>
</evidence>
<dbReference type="InterPro" id="IPR023214">
    <property type="entry name" value="HAD_sf"/>
</dbReference>
<evidence type="ECO:0000256" key="2">
    <source>
        <dbReference type="ARBA" id="ARBA00006171"/>
    </source>
</evidence>
<name>A0A415P4G8_9FIRM</name>
<dbReference type="Pfam" id="PF00702">
    <property type="entry name" value="Hydrolase"/>
    <property type="match status" value="1"/>
</dbReference>
<gene>
    <name evidence="7" type="ORF">DWZ83_08885</name>
    <name evidence="6" type="ORF">KHZ85_08915</name>
</gene>
<dbReference type="GeneID" id="92793237"/>
<organism evidence="7 8">
    <name type="scientific">Amedibacillus dolichus</name>
    <dbReference type="NCBI Taxonomy" id="31971"/>
    <lineage>
        <taxon>Bacteria</taxon>
        <taxon>Bacillati</taxon>
        <taxon>Bacillota</taxon>
        <taxon>Erysipelotrichia</taxon>
        <taxon>Erysipelotrichales</taxon>
        <taxon>Erysipelotrichaceae</taxon>
        <taxon>Amedibacillus</taxon>
    </lineage>
</organism>
<dbReference type="GO" id="GO:0003824">
    <property type="term" value="F:catalytic activity"/>
    <property type="evidence" value="ECO:0007669"/>
    <property type="project" value="UniProtKB-ARBA"/>
</dbReference>
<dbReference type="AlphaFoldDB" id="A0A415P4G8"/>